<evidence type="ECO:0000256" key="4">
    <source>
        <dbReference type="ARBA" id="ARBA00022741"/>
    </source>
</evidence>
<comment type="similarity">
    <text evidence="2">Belongs to the ABC transporter superfamily. ABCA family. CPR flippase (TC 3.A.1.211) subfamily.</text>
</comment>
<dbReference type="AlphaFoldDB" id="A0AAW1SYD9"/>
<feature type="region of interest" description="Disordered" evidence="8">
    <location>
        <begin position="146"/>
        <end position="176"/>
    </location>
</feature>
<feature type="domain" description="ABC transporter" evidence="10">
    <location>
        <begin position="446"/>
        <end position="696"/>
    </location>
</feature>
<evidence type="ECO:0000256" key="1">
    <source>
        <dbReference type="ARBA" id="ARBA00004141"/>
    </source>
</evidence>
<dbReference type="PANTHER" id="PTHR19229">
    <property type="entry name" value="ATP-BINDING CASSETTE TRANSPORTER SUBFAMILY A ABCA"/>
    <property type="match status" value="1"/>
</dbReference>
<dbReference type="Proteomes" id="UP001485043">
    <property type="component" value="Unassembled WGS sequence"/>
</dbReference>
<dbReference type="PROSITE" id="PS50893">
    <property type="entry name" value="ABC_TRANSPORTER_2"/>
    <property type="match status" value="1"/>
</dbReference>
<feature type="transmembrane region" description="Helical" evidence="9">
    <location>
        <begin position="232"/>
        <end position="260"/>
    </location>
</feature>
<dbReference type="PANTHER" id="PTHR19229:SF154">
    <property type="entry name" value="ABC TRANSPORTER A FAMILY MEMBER 3-RELATED"/>
    <property type="match status" value="1"/>
</dbReference>
<dbReference type="InterPro" id="IPR026082">
    <property type="entry name" value="ABCA"/>
</dbReference>
<evidence type="ECO:0000256" key="5">
    <source>
        <dbReference type="ARBA" id="ARBA00022840"/>
    </source>
</evidence>
<dbReference type="InterPro" id="IPR017871">
    <property type="entry name" value="ABC_transporter-like_CS"/>
</dbReference>
<accession>A0AAW1SYD9</accession>
<gene>
    <name evidence="11" type="ORF">WJX84_007531</name>
</gene>
<dbReference type="InterPro" id="IPR003593">
    <property type="entry name" value="AAA+_ATPase"/>
</dbReference>
<evidence type="ECO:0000256" key="9">
    <source>
        <dbReference type="SAM" id="Phobius"/>
    </source>
</evidence>
<feature type="transmembrane region" description="Helical" evidence="9">
    <location>
        <begin position="32"/>
        <end position="52"/>
    </location>
</feature>
<dbReference type="PROSITE" id="PS00211">
    <property type="entry name" value="ABC_TRANSPORTER_1"/>
    <property type="match status" value="1"/>
</dbReference>
<organism evidence="11 12">
    <name type="scientific">Apatococcus fuscideae</name>
    <dbReference type="NCBI Taxonomy" id="2026836"/>
    <lineage>
        <taxon>Eukaryota</taxon>
        <taxon>Viridiplantae</taxon>
        <taxon>Chlorophyta</taxon>
        <taxon>core chlorophytes</taxon>
        <taxon>Trebouxiophyceae</taxon>
        <taxon>Chlorellales</taxon>
        <taxon>Chlorellaceae</taxon>
        <taxon>Apatococcus</taxon>
    </lineage>
</organism>
<sequence length="716" mass="77379">MEASAASSRGGSFAQQSNALARKNIVFQRRRWGTNACLVVTPFIFSMFLWALQAIINQQLSGRAYQCGCQNRTLAEQLMGLMFTRNESIADDLIEVLAQIGAAIQNSTGVAVQEFASALYDWGNTSSARLNAVIRVNESISTTWSTASTSTGLSGGSSSSSGGSGGSASSGSRPGQAAPGVLRLNQPVNLATNAFLRLLKLLLPVNVYALVHEKECGLRMMMRLQGLSDRALYVVYYAWQLALYLIFMAIFIGFGSAIGLKLLTKNNYGIQVVLYLIWGNLLSAWSLWLASWQMRARAAVLMCMAWVILSGFCAGLMLTQFIEQGPSIAATLLQLIPSFALYRGLYELAQYAFLADRNGGSGLTWSKLHDDNNGMVLGAGTGVKRSPLFFLQRQPQGPTSISSVATAPQQTGIDSFDSGITWASSREGDNSFIDLNFRPAMLDRSASILDVSSNGKDEPEDEFGAYLPRKHQVAVHDLSLTIRRGECFGLLGPNGAGKTTTIRMLEGFTPISGGIAQIEGHSLQQDMTAIYKTLGSCPQENLLWGSLTGREHLLYYARLRGLQGSALTDAVTKSLQNVNLLADGAGNKLTSSYSGGMKRRLSVAIALVGDPKVVFLDEPTTGSMEEAEALCDRIGFLNHGRLSCIGAPKDLTRRQHLGFLKDLVAPLEYEGAAVPFFGQPSPACRLLETLLLGEQDVKPVSWLFWLCGDHHPSTSA</sequence>
<dbReference type="InterPro" id="IPR013525">
    <property type="entry name" value="ABC2_TM"/>
</dbReference>
<evidence type="ECO:0000256" key="6">
    <source>
        <dbReference type="ARBA" id="ARBA00022989"/>
    </source>
</evidence>
<evidence type="ECO:0000256" key="3">
    <source>
        <dbReference type="ARBA" id="ARBA00022692"/>
    </source>
</evidence>
<dbReference type="SUPFAM" id="SSF52540">
    <property type="entry name" value="P-loop containing nucleoside triphosphate hydrolases"/>
    <property type="match status" value="1"/>
</dbReference>
<feature type="transmembrane region" description="Helical" evidence="9">
    <location>
        <begin position="272"/>
        <end position="291"/>
    </location>
</feature>
<evidence type="ECO:0000256" key="2">
    <source>
        <dbReference type="ARBA" id="ARBA00008526"/>
    </source>
</evidence>
<feature type="transmembrane region" description="Helical" evidence="9">
    <location>
        <begin position="194"/>
        <end position="211"/>
    </location>
</feature>
<proteinExistence type="inferred from homology"/>
<dbReference type="Pfam" id="PF12698">
    <property type="entry name" value="ABC2_membrane_3"/>
    <property type="match status" value="1"/>
</dbReference>
<keyword evidence="12" id="KW-1185">Reference proteome</keyword>
<comment type="caution">
    <text evidence="11">The sequence shown here is derived from an EMBL/GenBank/DDBJ whole genome shotgun (WGS) entry which is preliminary data.</text>
</comment>
<dbReference type="InterPro" id="IPR027417">
    <property type="entry name" value="P-loop_NTPase"/>
</dbReference>
<evidence type="ECO:0000259" key="10">
    <source>
        <dbReference type="PROSITE" id="PS50893"/>
    </source>
</evidence>
<keyword evidence="3 9" id="KW-0812">Transmembrane</keyword>
<evidence type="ECO:0000313" key="11">
    <source>
        <dbReference type="EMBL" id="KAK9862255.1"/>
    </source>
</evidence>
<evidence type="ECO:0000256" key="8">
    <source>
        <dbReference type="SAM" id="MobiDB-lite"/>
    </source>
</evidence>
<dbReference type="EMBL" id="JALJOV010000632">
    <property type="protein sequence ID" value="KAK9862255.1"/>
    <property type="molecule type" value="Genomic_DNA"/>
</dbReference>
<evidence type="ECO:0000313" key="12">
    <source>
        <dbReference type="Proteomes" id="UP001485043"/>
    </source>
</evidence>
<dbReference type="GO" id="GO:0005524">
    <property type="term" value="F:ATP binding"/>
    <property type="evidence" value="ECO:0007669"/>
    <property type="project" value="UniProtKB-KW"/>
</dbReference>
<dbReference type="GO" id="GO:0005319">
    <property type="term" value="F:lipid transporter activity"/>
    <property type="evidence" value="ECO:0007669"/>
    <property type="project" value="TreeGrafter"/>
</dbReference>
<keyword evidence="7 9" id="KW-0472">Membrane</keyword>
<feature type="transmembrane region" description="Helical" evidence="9">
    <location>
        <begin position="298"/>
        <end position="318"/>
    </location>
</feature>
<comment type="subcellular location">
    <subcellularLocation>
        <location evidence="1">Membrane</location>
        <topology evidence="1">Multi-pass membrane protein</topology>
    </subcellularLocation>
</comment>
<evidence type="ECO:0000256" key="7">
    <source>
        <dbReference type="ARBA" id="ARBA00023136"/>
    </source>
</evidence>
<dbReference type="GO" id="GO:0140359">
    <property type="term" value="F:ABC-type transporter activity"/>
    <property type="evidence" value="ECO:0007669"/>
    <property type="project" value="InterPro"/>
</dbReference>
<reference evidence="11 12" key="1">
    <citation type="journal article" date="2024" name="Nat. Commun.">
        <title>Phylogenomics reveals the evolutionary origins of lichenization in chlorophyte algae.</title>
        <authorList>
            <person name="Puginier C."/>
            <person name="Libourel C."/>
            <person name="Otte J."/>
            <person name="Skaloud P."/>
            <person name="Haon M."/>
            <person name="Grisel S."/>
            <person name="Petersen M."/>
            <person name="Berrin J.G."/>
            <person name="Delaux P.M."/>
            <person name="Dal Grande F."/>
            <person name="Keller J."/>
        </authorList>
    </citation>
    <scope>NUCLEOTIDE SEQUENCE [LARGE SCALE GENOMIC DNA]</scope>
    <source>
        <strain evidence="11 12">SAG 2523</strain>
    </source>
</reference>
<dbReference type="GO" id="GO:0016887">
    <property type="term" value="F:ATP hydrolysis activity"/>
    <property type="evidence" value="ECO:0007669"/>
    <property type="project" value="InterPro"/>
</dbReference>
<dbReference type="CDD" id="cd03263">
    <property type="entry name" value="ABC_subfamily_A"/>
    <property type="match status" value="1"/>
</dbReference>
<dbReference type="Pfam" id="PF00005">
    <property type="entry name" value="ABC_tran"/>
    <property type="match status" value="1"/>
</dbReference>
<feature type="compositionally biased region" description="Low complexity" evidence="8">
    <location>
        <begin position="146"/>
        <end position="161"/>
    </location>
</feature>
<protein>
    <recommendedName>
        <fullName evidence="10">ABC transporter domain-containing protein</fullName>
    </recommendedName>
</protein>
<keyword evidence="6 9" id="KW-1133">Transmembrane helix</keyword>
<dbReference type="SMART" id="SM00382">
    <property type="entry name" value="AAA"/>
    <property type="match status" value="1"/>
</dbReference>
<dbReference type="Gene3D" id="3.40.50.300">
    <property type="entry name" value="P-loop containing nucleotide triphosphate hydrolases"/>
    <property type="match status" value="1"/>
</dbReference>
<dbReference type="InterPro" id="IPR003439">
    <property type="entry name" value="ABC_transporter-like_ATP-bd"/>
</dbReference>
<keyword evidence="5" id="KW-0067">ATP-binding</keyword>
<keyword evidence="4" id="KW-0547">Nucleotide-binding</keyword>
<name>A0AAW1SYD9_9CHLO</name>
<dbReference type="GO" id="GO:0016020">
    <property type="term" value="C:membrane"/>
    <property type="evidence" value="ECO:0007669"/>
    <property type="project" value="UniProtKB-SubCell"/>
</dbReference>